<keyword evidence="2" id="KW-0805">Transcription regulation</keyword>
<gene>
    <name evidence="6" type="primary">cueR_2</name>
    <name evidence="7" type="ORF">R77569_02266</name>
    <name evidence="6" type="ORF">R77591_02228</name>
</gene>
<dbReference type="PROSITE" id="PS50937">
    <property type="entry name" value="HTH_MERR_2"/>
    <property type="match status" value="1"/>
</dbReference>
<dbReference type="PROSITE" id="PS00552">
    <property type="entry name" value="HTH_MERR_1"/>
    <property type="match status" value="1"/>
</dbReference>
<comment type="caution">
    <text evidence="6">The sequence shown here is derived from an EMBL/GenBank/DDBJ whole genome shotgun (WGS) entry which is preliminary data.</text>
</comment>
<dbReference type="EMBL" id="CATVXE010000008">
    <property type="protein sequence ID" value="CAJ0683236.1"/>
    <property type="molecule type" value="Genomic_DNA"/>
</dbReference>
<dbReference type="PANTHER" id="PTHR30204:SF69">
    <property type="entry name" value="MERR-FAMILY TRANSCRIPTIONAL REGULATOR"/>
    <property type="match status" value="1"/>
</dbReference>
<evidence type="ECO:0000256" key="3">
    <source>
        <dbReference type="ARBA" id="ARBA00023125"/>
    </source>
</evidence>
<dbReference type="Proteomes" id="UP001190452">
    <property type="component" value="Unassembled WGS sequence"/>
</dbReference>
<dbReference type="RefSeq" id="WP_063394399.1">
    <property type="nucleotide sequence ID" value="NZ_CATVWW010000009.1"/>
</dbReference>
<dbReference type="Gene3D" id="1.10.1660.10">
    <property type="match status" value="1"/>
</dbReference>
<dbReference type="AlphaFoldDB" id="A0AAD2EHV5"/>
<dbReference type="Pfam" id="PF13411">
    <property type="entry name" value="MerR_1"/>
    <property type="match status" value="1"/>
</dbReference>
<dbReference type="PANTHER" id="PTHR30204">
    <property type="entry name" value="REDOX-CYCLING DRUG-SENSING TRANSCRIPTIONAL ACTIVATOR SOXR"/>
    <property type="match status" value="1"/>
</dbReference>
<feature type="domain" description="HTH merR-type" evidence="5">
    <location>
        <begin position="16"/>
        <end position="84"/>
    </location>
</feature>
<evidence type="ECO:0000256" key="1">
    <source>
        <dbReference type="ARBA" id="ARBA00022491"/>
    </source>
</evidence>
<proteinExistence type="predicted"/>
<dbReference type="InterPro" id="IPR047057">
    <property type="entry name" value="MerR_fam"/>
</dbReference>
<evidence type="ECO:0000313" key="6">
    <source>
        <dbReference type="EMBL" id="CAJ0683236.1"/>
    </source>
</evidence>
<name>A0AAD2EHV5_9RALS</name>
<keyword evidence="3" id="KW-0238">DNA-binding</keyword>
<dbReference type="SMART" id="SM00422">
    <property type="entry name" value="HTH_MERR"/>
    <property type="match status" value="1"/>
</dbReference>
<accession>A0AAD2EHV5</accession>
<dbReference type="GO" id="GO:0003700">
    <property type="term" value="F:DNA-binding transcription factor activity"/>
    <property type="evidence" value="ECO:0007669"/>
    <property type="project" value="InterPro"/>
</dbReference>
<dbReference type="Proteomes" id="UP001190002">
    <property type="component" value="Unassembled WGS sequence"/>
</dbReference>
<dbReference type="InterPro" id="IPR000551">
    <property type="entry name" value="MerR-type_HTH_dom"/>
</dbReference>
<reference evidence="6 9" key="1">
    <citation type="submission" date="2023-07" db="EMBL/GenBank/DDBJ databases">
        <authorList>
            <person name="Peeters C."/>
        </authorList>
    </citation>
    <scope>NUCLEOTIDE SEQUENCE</scope>
    <source>
        <strain evidence="7 9">R-77569</strain>
        <strain evidence="6">R-77591</strain>
    </source>
</reference>
<evidence type="ECO:0000313" key="8">
    <source>
        <dbReference type="Proteomes" id="UP001190002"/>
    </source>
</evidence>
<protein>
    <submittedName>
        <fullName evidence="6">HTH-type transcriptional regulator CueR</fullName>
    </submittedName>
</protein>
<sequence length="133" mass="14202">MPTALASSAAAARTGDLSIGDLAAATGVSRDGLRFYEARGLIRARRRSNGYRAYPPEAVELVQYVRTAQQLGFTLAEIKEGMDQVWQQPDIDAAVTALLREKLAAIDARIASLQAMRDALATRVGMACPLAPA</sequence>
<keyword evidence="4" id="KW-0804">Transcription</keyword>
<dbReference type="PRINTS" id="PR00040">
    <property type="entry name" value="HTHMERR"/>
</dbReference>
<dbReference type="InterPro" id="IPR009061">
    <property type="entry name" value="DNA-bd_dom_put_sf"/>
</dbReference>
<dbReference type="EMBL" id="CAUDKV010000008">
    <property type="protein sequence ID" value="CAJ0870576.1"/>
    <property type="molecule type" value="Genomic_DNA"/>
</dbReference>
<keyword evidence="9" id="KW-1185">Reference proteome</keyword>
<evidence type="ECO:0000259" key="5">
    <source>
        <dbReference type="PROSITE" id="PS50937"/>
    </source>
</evidence>
<organism evidence="6 8">
    <name type="scientific">Ralstonia mannitolilytica</name>
    <dbReference type="NCBI Taxonomy" id="105219"/>
    <lineage>
        <taxon>Bacteria</taxon>
        <taxon>Pseudomonadati</taxon>
        <taxon>Pseudomonadota</taxon>
        <taxon>Betaproteobacteria</taxon>
        <taxon>Burkholderiales</taxon>
        <taxon>Burkholderiaceae</taxon>
        <taxon>Ralstonia</taxon>
    </lineage>
</organism>
<evidence type="ECO:0000256" key="2">
    <source>
        <dbReference type="ARBA" id="ARBA00023015"/>
    </source>
</evidence>
<evidence type="ECO:0000313" key="7">
    <source>
        <dbReference type="EMBL" id="CAJ0870576.1"/>
    </source>
</evidence>
<keyword evidence="1" id="KW-0678">Repressor</keyword>
<evidence type="ECO:0000313" key="9">
    <source>
        <dbReference type="Proteomes" id="UP001190452"/>
    </source>
</evidence>
<evidence type="ECO:0000256" key="4">
    <source>
        <dbReference type="ARBA" id="ARBA00023163"/>
    </source>
</evidence>
<dbReference type="GO" id="GO:0003677">
    <property type="term" value="F:DNA binding"/>
    <property type="evidence" value="ECO:0007669"/>
    <property type="project" value="UniProtKB-KW"/>
</dbReference>
<dbReference type="SUPFAM" id="SSF46955">
    <property type="entry name" value="Putative DNA-binding domain"/>
    <property type="match status" value="1"/>
</dbReference>